<gene>
    <name evidence="2" type="ORF">METZ01_LOCUS366508</name>
</gene>
<keyword evidence="1" id="KW-1133">Transmembrane helix</keyword>
<feature type="transmembrane region" description="Helical" evidence="1">
    <location>
        <begin position="29"/>
        <end position="49"/>
    </location>
</feature>
<feature type="non-terminal residue" evidence="2">
    <location>
        <position position="199"/>
    </location>
</feature>
<evidence type="ECO:0008006" key="3">
    <source>
        <dbReference type="Google" id="ProtNLM"/>
    </source>
</evidence>
<proteinExistence type="predicted"/>
<dbReference type="Gene3D" id="3.30.70.60">
    <property type="match status" value="1"/>
</dbReference>
<evidence type="ECO:0000313" key="2">
    <source>
        <dbReference type="EMBL" id="SVD13654.1"/>
    </source>
</evidence>
<dbReference type="Pfam" id="PF04350">
    <property type="entry name" value="PilO"/>
    <property type="match status" value="1"/>
</dbReference>
<organism evidence="2">
    <name type="scientific">marine metagenome</name>
    <dbReference type="NCBI Taxonomy" id="408172"/>
    <lineage>
        <taxon>unclassified sequences</taxon>
        <taxon>metagenomes</taxon>
        <taxon>ecological metagenomes</taxon>
    </lineage>
</organism>
<name>A0A382SUR2_9ZZZZ</name>
<dbReference type="InterPro" id="IPR014717">
    <property type="entry name" value="Transl_elong_EF1B/ribsomal_bS6"/>
</dbReference>
<reference evidence="2" key="1">
    <citation type="submission" date="2018-05" db="EMBL/GenBank/DDBJ databases">
        <authorList>
            <person name="Lanie J.A."/>
            <person name="Ng W.-L."/>
            <person name="Kazmierczak K.M."/>
            <person name="Andrzejewski T.M."/>
            <person name="Davidsen T.M."/>
            <person name="Wayne K.J."/>
            <person name="Tettelin H."/>
            <person name="Glass J.I."/>
            <person name="Rusch D."/>
            <person name="Podicherti R."/>
            <person name="Tsui H.-C.T."/>
            <person name="Winkler M.E."/>
        </authorList>
    </citation>
    <scope>NUCLEOTIDE SEQUENCE</scope>
</reference>
<protein>
    <recommendedName>
        <fullName evidence="3">Pilus assembly protein PilP</fullName>
    </recommendedName>
</protein>
<accession>A0A382SUR2</accession>
<dbReference type="GO" id="GO:0043107">
    <property type="term" value="P:type IV pilus-dependent motility"/>
    <property type="evidence" value="ECO:0007669"/>
    <property type="project" value="InterPro"/>
</dbReference>
<dbReference type="InterPro" id="IPR007445">
    <property type="entry name" value="PilO"/>
</dbReference>
<evidence type="ECO:0000256" key="1">
    <source>
        <dbReference type="SAM" id="Phobius"/>
    </source>
</evidence>
<dbReference type="Gene3D" id="1.10.287.540">
    <property type="entry name" value="Helix hairpin bin"/>
    <property type="match status" value="1"/>
</dbReference>
<dbReference type="PANTHER" id="PTHR39555:SF1">
    <property type="entry name" value="TYPE IV PILUS INNER MEMBRANE COMPONENT PILO"/>
    <property type="match status" value="1"/>
</dbReference>
<keyword evidence="1" id="KW-0472">Membrane</keyword>
<dbReference type="GO" id="GO:0043683">
    <property type="term" value="P:type IV pilus assembly"/>
    <property type="evidence" value="ECO:0007669"/>
    <property type="project" value="InterPro"/>
</dbReference>
<sequence>MAMEDLLESLQNFDIDQLSDLDNVGSWPLAVKVIIWVLIFIGASALGYFMDITNLQNELERVVVQEDTLRTDYENKFFQAAHLEAYRLQQKQMEETFEAILRQLPSDTEIPGLIEDITLVGLENGLEFSSIDLQPEAVHEFYIEKPIQIVVSGGYHSLGSFVSDVADLSRIVTLHDFTITPKDRGVGGDSAGSHLTMVI</sequence>
<dbReference type="AlphaFoldDB" id="A0A382SUR2"/>
<dbReference type="PIRSF" id="PIRSF016482">
    <property type="entry name" value="PilO"/>
    <property type="match status" value="1"/>
</dbReference>
<dbReference type="PANTHER" id="PTHR39555">
    <property type="entry name" value="FIMBRIAL ASSEMBLY PROTEIN PILO-LIKE PROTEIN-RELATED"/>
    <property type="match status" value="1"/>
</dbReference>
<dbReference type="EMBL" id="UINC01131756">
    <property type="protein sequence ID" value="SVD13654.1"/>
    <property type="molecule type" value="Genomic_DNA"/>
</dbReference>
<keyword evidence="1" id="KW-0812">Transmembrane</keyword>